<evidence type="ECO:0000313" key="3">
    <source>
        <dbReference type="Proteomes" id="UP000011991"/>
    </source>
</evidence>
<feature type="region of interest" description="Disordered" evidence="1">
    <location>
        <begin position="50"/>
        <end position="85"/>
    </location>
</feature>
<comment type="caution">
    <text evidence="2">The sequence shown here is derived from an EMBL/GenBank/DDBJ whole genome shotgun (WGS) entry which is preliminary data.</text>
</comment>
<evidence type="ECO:0000256" key="1">
    <source>
        <dbReference type="SAM" id="MobiDB-lite"/>
    </source>
</evidence>
<name>M5RW67_9BACT</name>
<protein>
    <submittedName>
        <fullName evidence="2">Uncharacterized protein</fullName>
    </submittedName>
</protein>
<organism evidence="2 3">
    <name type="scientific">Rhodopirellula maiorica SM1</name>
    <dbReference type="NCBI Taxonomy" id="1265738"/>
    <lineage>
        <taxon>Bacteria</taxon>
        <taxon>Pseudomonadati</taxon>
        <taxon>Planctomycetota</taxon>
        <taxon>Planctomycetia</taxon>
        <taxon>Pirellulales</taxon>
        <taxon>Pirellulaceae</taxon>
        <taxon>Novipirellula</taxon>
    </lineage>
</organism>
<dbReference type="EMBL" id="ANOG01000495">
    <property type="protein sequence ID" value="EMI19642.1"/>
    <property type="molecule type" value="Genomic_DNA"/>
</dbReference>
<gene>
    <name evidence="2" type="ORF">RMSM_03427</name>
</gene>
<dbReference type="AlphaFoldDB" id="M5RW67"/>
<proteinExistence type="predicted"/>
<reference evidence="2 3" key="1">
    <citation type="journal article" date="2013" name="Mar. Genomics">
        <title>Expression of sulfatases in Rhodopirellula baltica and the diversity of sulfatases in the genus Rhodopirellula.</title>
        <authorList>
            <person name="Wegner C.E."/>
            <person name="Richter-Heitmann T."/>
            <person name="Klindworth A."/>
            <person name="Klockow C."/>
            <person name="Richter M."/>
            <person name="Achstetter T."/>
            <person name="Glockner F.O."/>
            <person name="Harder J."/>
        </authorList>
    </citation>
    <scope>NUCLEOTIDE SEQUENCE [LARGE SCALE GENOMIC DNA]</scope>
    <source>
        <strain evidence="2 3">SM1</strain>
    </source>
</reference>
<evidence type="ECO:0000313" key="2">
    <source>
        <dbReference type="EMBL" id="EMI19642.1"/>
    </source>
</evidence>
<dbReference type="Proteomes" id="UP000011991">
    <property type="component" value="Unassembled WGS sequence"/>
</dbReference>
<dbReference type="PATRIC" id="fig|1265738.3.peg.3425"/>
<accession>M5RW67</accession>
<sequence>MHEIVSAGAVVMGDAKLSDIPPNEHSAMKRIAAVLFVVVAANTSVSARSPFQLFRSSTPSRPAPTANPHRLSTENPLSMSDEQLEKTYGPSILVRDVQVTEKAKADTSTRFVTQPAEDQ</sequence>
<feature type="compositionally biased region" description="Polar residues" evidence="1">
    <location>
        <begin position="50"/>
        <end position="60"/>
    </location>
</feature>
<keyword evidence="3" id="KW-1185">Reference proteome</keyword>